<proteinExistence type="predicted"/>
<evidence type="ECO:0000313" key="1">
    <source>
        <dbReference type="EMBL" id="RIP13986.1"/>
    </source>
</evidence>
<feature type="non-terminal residue" evidence="1">
    <location>
        <position position="1"/>
    </location>
</feature>
<dbReference type="Proteomes" id="UP000265541">
    <property type="component" value="Unassembled WGS sequence"/>
</dbReference>
<comment type="caution">
    <text evidence="1">The sequence shown here is derived from an EMBL/GenBank/DDBJ whole genome shotgun (WGS) entry which is preliminary data.</text>
</comment>
<keyword evidence="1" id="KW-0413">Isomerase</keyword>
<dbReference type="GO" id="GO:0016853">
    <property type="term" value="F:isomerase activity"/>
    <property type="evidence" value="ECO:0007669"/>
    <property type="project" value="UniProtKB-KW"/>
</dbReference>
<protein>
    <submittedName>
        <fullName evidence="1">Protein-disulfide isomerase</fullName>
    </submittedName>
</protein>
<dbReference type="EMBL" id="QYJN01000592">
    <property type="protein sequence ID" value="RIP13986.1"/>
    <property type="molecule type" value="Genomic_DNA"/>
</dbReference>
<name>A0A3A0UQ52_STAGA</name>
<accession>A0A3A0UQ52</accession>
<gene>
    <name evidence="1" type="ORF">BUZ14_17200</name>
</gene>
<sequence length="32" mass="3819">NHIETAPTVFVHGQKVEDPYDFENYKKILEKE</sequence>
<organism evidence="1 2">
    <name type="scientific">Staphylococcus gallinarum</name>
    <dbReference type="NCBI Taxonomy" id="1293"/>
    <lineage>
        <taxon>Bacteria</taxon>
        <taxon>Bacillati</taxon>
        <taxon>Bacillota</taxon>
        <taxon>Bacilli</taxon>
        <taxon>Bacillales</taxon>
        <taxon>Staphylococcaceae</taxon>
        <taxon>Staphylococcus</taxon>
    </lineage>
</organism>
<reference evidence="1 2" key="1">
    <citation type="journal article" date="2016" name="Front. Microbiol.">
        <title>Comprehensive Phylogenetic Analysis of Bovine Non-aureus Staphylococci Species Based on Whole-Genome Sequencing.</title>
        <authorList>
            <person name="Naushad S."/>
            <person name="Barkema H.W."/>
            <person name="Luby C."/>
            <person name="Condas L.A."/>
            <person name="Nobrega D.B."/>
            <person name="Carson D.A."/>
            <person name="De Buck J."/>
        </authorList>
    </citation>
    <scope>NUCLEOTIDE SEQUENCE [LARGE SCALE GENOMIC DNA]</scope>
    <source>
        <strain evidence="1 2">SNUC 4781</strain>
    </source>
</reference>
<evidence type="ECO:0000313" key="2">
    <source>
        <dbReference type="Proteomes" id="UP000265541"/>
    </source>
</evidence>
<dbReference type="AlphaFoldDB" id="A0A3A0UQ52"/>